<feature type="signal peptide" evidence="2">
    <location>
        <begin position="1"/>
        <end position="26"/>
    </location>
</feature>
<feature type="chain" id="PRO_5035230660" evidence="2">
    <location>
        <begin position="27"/>
        <end position="105"/>
    </location>
</feature>
<name>A0A8J4TS68_CLAMG</name>
<feature type="non-terminal residue" evidence="3">
    <location>
        <position position="105"/>
    </location>
</feature>
<accession>A0A8J4TS68</accession>
<feature type="compositionally biased region" description="Low complexity" evidence="1">
    <location>
        <begin position="61"/>
        <end position="72"/>
    </location>
</feature>
<protein>
    <submittedName>
        <fullName evidence="3">Mannose-binding protein C-like isoform X4</fullName>
    </submittedName>
</protein>
<feature type="compositionally biased region" description="Pro residues" evidence="1">
    <location>
        <begin position="33"/>
        <end position="59"/>
    </location>
</feature>
<organism evidence="3 4">
    <name type="scientific">Clarias magur</name>
    <name type="common">Asian catfish</name>
    <name type="synonym">Macropteronotus magur</name>
    <dbReference type="NCBI Taxonomy" id="1594786"/>
    <lineage>
        <taxon>Eukaryota</taxon>
        <taxon>Metazoa</taxon>
        <taxon>Chordata</taxon>
        <taxon>Craniata</taxon>
        <taxon>Vertebrata</taxon>
        <taxon>Euteleostomi</taxon>
        <taxon>Actinopterygii</taxon>
        <taxon>Neopterygii</taxon>
        <taxon>Teleostei</taxon>
        <taxon>Ostariophysi</taxon>
        <taxon>Siluriformes</taxon>
        <taxon>Clariidae</taxon>
        <taxon>Clarias</taxon>
    </lineage>
</organism>
<reference evidence="3" key="1">
    <citation type="submission" date="2020-07" db="EMBL/GenBank/DDBJ databases">
        <title>Clarias magur genome sequencing, assembly and annotation.</title>
        <authorList>
            <person name="Kushwaha B."/>
            <person name="Kumar R."/>
            <person name="Das P."/>
            <person name="Joshi C.G."/>
            <person name="Kumar D."/>
            <person name="Nagpure N.S."/>
            <person name="Pandey M."/>
            <person name="Agarwal S."/>
            <person name="Srivastava S."/>
            <person name="Singh M."/>
            <person name="Sahoo L."/>
            <person name="Jayasankar P."/>
            <person name="Meher P.K."/>
            <person name="Koringa P.G."/>
            <person name="Iquebal M.A."/>
            <person name="Das S.P."/>
            <person name="Bit A."/>
            <person name="Patnaik S."/>
            <person name="Patel N."/>
            <person name="Shah T.M."/>
            <person name="Hinsu A."/>
            <person name="Jena J.K."/>
        </authorList>
    </citation>
    <scope>NUCLEOTIDE SEQUENCE</scope>
    <source>
        <strain evidence="3">CIFAMagur01</strain>
        <tissue evidence="3">Testis</tissue>
    </source>
</reference>
<feature type="region of interest" description="Disordered" evidence="1">
    <location>
        <begin position="28"/>
        <end position="86"/>
    </location>
</feature>
<keyword evidence="2" id="KW-0732">Signal</keyword>
<proteinExistence type="predicted"/>
<feature type="non-terminal residue" evidence="3">
    <location>
        <position position="1"/>
    </location>
</feature>
<dbReference type="EMBL" id="QNUK01001965">
    <property type="protein sequence ID" value="KAF5879962.1"/>
    <property type="molecule type" value="Genomic_DNA"/>
</dbReference>
<gene>
    <name evidence="3" type="ORF">DAT39_023536</name>
</gene>
<dbReference type="AlphaFoldDB" id="A0A8J4TS68"/>
<sequence length="105" mass="11002">EKMALFSTLWFSKLLLLYLGLHLTSGDMEGPGSPCPPLPPCPPSGPLCPPGPPGPPGPVGPRGLPGLPGLPGIPARSQDEGFRGDIDSVQTEIRSLRTRLSLLEK</sequence>
<evidence type="ECO:0000313" key="3">
    <source>
        <dbReference type="EMBL" id="KAF5879962.1"/>
    </source>
</evidence>
<dbReference type="Proteomes" id="UP000727407">
    <property type="component" value="Unassembled WGS sequence"/>
</dbReference>
<feature type="compositionally biased region" description="Basic and acidic residues" evidence="1">
    <location>
        <begin position="77"/>
        <end position="86"/>
    </location>
</feature>
<keyword evidence="4" id="KW-1185">Reference proteome</keyword>
<comment type="caution">
    <text evidence="3">The sequence shown here is derived from an EMBL/GenBank/DDBJ whole genome shotgun (WGS) entry which is preliminary data.</text>
</comment>
<evidence type="ECO:0000256" key="2">
    <source>
        <dbReference type="SAM" id="SignalP"/>
    </source>
</evidence>
<evidence type="ECO:0000313" key="4">
    <source>
        <dbReference type="Proteomes" id="UP000727407"/>
    </source>
</evidence>
<evidence type="ECO:0000256" key="1">
    <source>
        <dbReference type="SAM" id="MobiDB-lite"/>
    </source>
</evidence>